<accession>A0A5C9ACH9</accession>
<reference evidence="1 2" key="1">
    <citation type="submission" date="2019-08" db="EMBL/GenBank/DDBJ databases">
        <title>Whole genome analysis of cultivated E. coli strains isolated from CD patients and healthy donors.</title>
        <authorList>
            <person name="Siniagina M.N."/>
            <person name="Markelova M.I."/>
            <person name="Laikov A.V."/>
            <person name="Boulygina E.A."/>
            <person name="Khusnutdinova D.R."/>
            <person name="Kharchenko A."/>
            <person name="Grigoryeva T.V."/>
        </authorList>
    </citation>
    <scope>NUCLEOTIDE SEQUENCE [LARGE SCALE GENOMIC DNA]</scope>
    <source>
        <strain evidence="1 2">3_77_5</strain>
    </source>
</reference>
<evidence type="ECO:0000313" key="1">
    <source>
        <dbReference type="EMBL" id="TXS97724.1"/>
    </source>
</evidence>
<gene>
    <name evidence="1" type="ORF">FWK02_31730</name>
</gene>
<keyword evidence="1" id="KW-0808">Transferase</keyword>
<comment type="caution">
    <text evidence="1">The sequence shown here is derived from an EMBL/GenBank/DDBJ whole genome shotgun (WGS) entry which is preliminary data.</text>
</comment>
<sequence>QPLEAVMDAIRTTVTHWVKELDA</sequence>
<protein>
    <submittedName>
        <fullName evidence="1">dTMP kinase</fullName>
    </submittedName>
</protein>
<keyword evidence="1" id="KW-0418">Kinase</keyword>
<dbReference type="GO" id="GO:0016301">
    <property type="term" value="F:kinase activity"/>
    <property type="evidence" value="ECO:0007669"/>
    <property type="project" value="UniProtKB-KW"/>
</dbReference>
<dbReference type="AlphaFoldDB" id="A0A5C9ACH9"/>
<organism evidence="1 2">
    <name type="scientific">Escherichia coli</name>
    <dbReference type="NCBI Taxonomy" id="562"/>
    <lineage>
        <taxon>Bacteria</taxon>
        <taxon>Pseudomonadati</taxon>
        <taxon>Pseudomonadota</taxon>
        <taxon>Gammaproteobacteria</taxon>
        <taxon>Enterobacterales</taxon>
        <taxon>Enterobacteriaceae</taxon>
        <taxon>Escherichia</taxon>
    </lineage>
</organism>
<proteinExistence type="predicted"/>
<dbReference type="Proteomes" id="UP000321461">
    <property type="component" value="Unassembled WGS sequence"/>
</dbReference>
<evidence type="ECO:0000313" key="2">
    <source>
        <dbReference type="Proteomes" id="UP000321461"/>
    </source>
</evidence>
<name>A0A5C9ACH9_ECOLX</name>
<feature type="non-terminal residue" evidence="1">
    <location>
        <position position="1"/>
    </location>
</feature>
<dbReference type="EMBL" id="VSBS01001891">
    <property type="protein sequence ID" value="TXS97724.1"/>
    <property type="molecule type" value="Genomic_DNA"/>
</dbReference>